<keyword evidence="1" id="KW-1133">Transmembrane helix</keyword>
<keyword evidence="1" id="KW-0812">Transmembrane</keyword>
<dbReference type="AlphaFoldDB" id="A0ABD2JW14"/>
<keyword evidence="1" id="KW-0472">Membrane</keyword>
<evidence type="ECO:0000313" key="3">
    <source>
        <dbReference type="Proteomes" id="UP001620645"/>
    </source>
</evidence>
<evidence type="ECO:0000256" key="1">
    <source>
        <dbReference type="SAM" id="Phobius"/>
    </source>
</evidence>
<comment type="caution">
    <text evidence="2">The sequence shown here is derived from an EMBL/GenBank/DDBJ whole genome shotgun (WGS) entry which is preliminary data.</text>
</comment>
<name>A0ABD2JW14_HETSC</name>
<feature type="transmembrane region" description="Helical" evidence="1">
    <location>
        <begin position="43"/>
        <end position="66"/>
    </location>
</feature>
<proteinExistence type="predicted"/>
<organism evidence="2 3">
    <name type="scientific">Heterodera schachtii</name>
    <name type="common">Sugarbeet cyst nematode worm</name>
    <name type="synonym">Tylenchus schachtii</name>
    <dbReference type="NCBI Taxonomy" id="97005"/>
    <lineage>
        <taxon>Eukaryota</taxon>
        <taxon>Metazoa</taxon>
        <taxon>Ecdysozoa</taxon>
        <taxon>Nematoda</taxon>
        <taxon>Chromadorea</taxon>
        <taxon>Rhabditida</taxon>
        <taxon>Tylenchina</taxon>
        <taxon>Tylenchomorpha</taxon>
        <taxon>Tylenchoidea</taxon>
        <taxon>Heteroderidae</taxon>
        <taxon>Heteroderinae</taxon>
        <taxon>Heterodera</taxon>
    </lineage>
</organism>
<keyword evidence="3" id="KW-1185">Reference proteome</keyword>
<evidence type="ECO:0000313" key="2">
    <source>
        <dbReference type="EMBL" id="KAL3094832.1"/>
    </source>
</evidence>
<dbReference type="Proteomes" id="UP001620645">
    <property type="component" value="Unassembled WGS sequence"/>
</dbReference>
<gene>
    <name evidence="2" type="ORF">niasHS_006127</name>
</gene>
<protein>
    <submittedName>
        <fullName evidence="2">Uncharacterized protein</fullName>
    </submittedName>
</protein>
<accession>A0ABD2JW14</accession>
<dbReference type="EMBL" id="JBICCN010000086">
    <property type="protein sequence ID" value="KAL3094832.1"/>
    <property type="molecule type" value="Genomic_DNA"/>
</dbReference>
<reference evidence="2 3" key="1">
    <citation type="submission" date="2024-10" db="EMBL/GenBank/DDBJ databases">
        <authorList>
            <person name="Kim D."/>
        </authorList>
    </citation>
    <scope>NUCLEOTIDE SEQUENCE [LARGE SCALE GENOMIC DNA]</scope>
    <source>
        <strain evidence="2">Taebaek</strain>
    </source>
</reference>
<sequence length="76" mass="8336">MAANSDAVNDDADAEHQFEVKIPELSLGASFYAPTRAALVGGFGNYIVVACISVFFLAFIGVYMAFFKPEKRRRGR</sequence>